<evidence type="ECO:0000256" key="5">
    <source>
        <dbReference type="ARBA" id="ARBA00023004"/>
    </source>
</evidence>
<organism evidence="9 10">
    <name type="scientific">Aspergillus nanangensis</name>
    <dbReference type="NCBI Taxonomy" id="2582783"/>
    <lineage>
        <taxon>Eukaryota</taxon>
        <taxon>Fungi</taxon>
        <taxon>Dikarya</taxon>
        <taxon>Ascomycota</taxon>
        <taxon>Pezizomycotina</taxon>
        <taxon>Eurotiomycetes</taxon>
        <taxon>Eurotiomycetidae</taxon>
        <taxon>Eurotiales</taxon>
        <taxon>Aspergillaceae</taxon>
        <taxon>Aspergillus</taxon>
        <taxon>Aspergillus subgen. Circumdati</taxon>
    </lineage>
</organism>
<keyword evidence="5 7" id="KW-0408">Iron</keyword>
<dbReference type="Pfam" id="PF00067">
    <property type="entry name" value="p450"/>
    <property type="match status" value="1"/>
</dbReference>
<dbReference type="InterPro" id="IPR017972">
    <property type="entry name" value="Cyt_P450_CS"/>
</dbReference>
<dbReference type="GO" id="GO:0005506">
    <property type="term" value="F:iron ion binding"/>
    <property type="evidence" value="ECO:0007669"/>
    <property type="project" value="InterPro"/>
</dbReference>
<comment type="similarity">
    <text evidence="2 8">Belongs to the cytochrome P450 family.</text>
</comment>
<evidence type="ECO:0000313" key="10">
    <source>
        <dbReference type="Proteomes" id="UP001194746"/>
    </source>
</evidence>
<dbReference type="PANTHER" id="PTHR46300:SF2">
    <property type="entry name" value="CYTOCHROME P450 MONOOXYGENASE ALNH-RELATED"/>
    <property type="match status" value="1"/>
</dbReference>
<dbReference type="InterPro" id="IPR036396">
    <property type="entry name" value="Cyt_P450_sf"/>
</dbReference>
<dbReference type="Gene3D" id="1.10.630.10">
    <property type="entry name" value="Cytochrome P450"/>
    <property type="match status" value="1"/>
</dbReference>
<evidence type="ECO:0000256" key="7">
    <source>
        <dbReference type="PIRSR" id="PIRSR602401-1"/>
    </source>
</evidence>
<comment type="caution">
    <text evidence="9">The sequence shown here is derived from an EMBL/GenBank/DDBJ whole genome shotgun (WGS) entry which is preliminary data.</text>
</comment>
<evidence type="ECO:0008006" key="11">
    <source>
        <dbReference type="Google" id="ProtNLM"/>
    </source>
</evidence>
<reference evidence="9" key="2">
    <citation type="submission" date="2020-02" db="EMBL/GenBank/DDBJ databases">
        <authorList>
            <person name="Gilchrist C.L.M."/>
            <person name="Chooi Y.-H."/>
        </authorList>
    </citation>
    <scope>NUCLEOTIDE SEQUENCE</scope>
    <source>
        <strain evidence="9">MST-FP2251</strain>
    </source>
</reference>
<dbReference type="GO" id="GO:0004497">
    <property type="term" value="F:monooxygenase activity"/>
    <property type="evidence" value="ECO:0007669"/>
    <property type="project" value="UniProtKB-KW"/>
</dbReference>
<dbReference type="PRINTS" id="PR00463">
    <property type="entry name" value="EP450I"/>
</dbReference>
<evidence type="ECO:0000256" key="1">
    <source>
        <dbReference type="ARBA" id="ARBA00001971"/>
    </source>
</evidence>
<evidence type="ECO:0000256" key="3">
    <source>
        <dbReference type="ARBA" id="ARBA00022723"/>
    </source>
</evidence>
<dbReference type="EMBL" id="VCAU01000051">
    <property type="protein sequence ID" value="KAF9888125.1"/>
    <property type="molecule type" value="Genomic_DNA"/>
</dbReference>
<name>A0AAD4CKD3_ASPNN</name>
<keyword evidence="7 8" id="KW-0349">Heme</keyword>
<protein>
    <recommendedName>
        <fullName evidence="11">Cytochrome P450</fullName>
    </recommendedName>
</protein>
<dbReference type="PANTHER" id="PTHR46300">
    <property type="entry name" value="P450, PUTATIVE (EUROFUNG)-RELATED-RELATED"/>
    <property type="match status" value="1"/>
</dbReference>
<keyword evidence="6 8" id="KW-0503">Monooxygenase</keyword>
<evidence type="ECO:0000256" key="6">
    <source>
        <dbReference type="ARBA" id="ARBA00023033"/>
    </source>
</evidence>
<evidence type="ECO:0000256" key="4">
    <source>
        <dbReference type="ARBA" id="ARBA00023002"/>
    </source>
</evidence>
<proteinExistence type="inferred from homology"/>
<dbReference type="InterPro" id="IPR001128">
    <property type="entry name" value="Cyt_P450"/>
</dbReference>
<dbReference type="AlphaFoldDB" id="A0AAD4CKD3"/>
<dbReference type="InterPro" id="IPR002401">
    <property type="entry name" value="Cyt_P450_E_grp-I"/>
</dbReference>
<feature type="binding site" description="axial binding residue" evidence="7">
    <location>
        <position position="458"/>
    </location>
    <ligand>
        <name>heme</name>
        <dbReference type="ChEBI" id="CHEBI:30413"/>
    </ligand>
    <ligandPart>
        <name>Fe</name>
        <dbReference type="ChEBI" id="CHEBI:18248"/>
    </ligandPart>
</feature>
<dbReference type="GO" id="GO:0020037">
    <property type="term" value="F:heme binding"/>
    <property type="evidence" value="ECO:0007669"/>
    <property type="project" value="InterPro"/>
</dbReference>
<keyword evidence="4 8" id="KW-0560">Oxidoreductase</keyword>
<evidence type="ECO:0000256" key="2">
    <source>
        <dbReference type="ARBA" id="ARBA00010617"/>
    </source>
</evidence>
<comment type="cofactor">
    <cofactor evidence="1 7">
        <name>heme</name>
        <dbReference type="ChEBI" id="CHEBI:30413"/>
    </cofactor>
</comment>
<keyword evidence="10" id="KW-1185">Reference proteome</keyword>
<dbReference type="PROSITE" id="PS00086">
    <property type="entry name" value="CYTOCHROME_P450"/>
    <property type="match status" value="1"/>
</dbReference>
<dbReference type="SUPFAM" id="SSF48264">
    <property type="entry name" value="Cytochrome P450"/>
    <property type="match status" value="1"/>
</dbReference>
<sequence length="541" mass="61611">MHTSEKSGDYMSGIETGDGLDEIEHVEPLKRQPLPPKPPGVFLLGNAFDLIQEAKTNTVHLLMGRLAQKHGEIFRFQIGPVTEYFLNSDKAVKEILDRSSAQTAERPRWIVSNEQICNRLNVLLLDASDPRWKQQRRAIHGGLTSIPKADAGLPFLHFESAKFLYEVSNNPDLGQSSISVFKGIARYTYSSFASQTFGMEIPDQDNPVIDYIHETGLAQILSTFPGSHIVDVLTWLDRLPICLKPWERNARARFKRDLEWSVEKLKRIKNDIATGGNKFPENAFLPAVIRDKKNCGFATEEEAAYLSLQLIIGAADTSQISTWSFLEAMMLFPDVQEKARREIGMVVHDRMPEYSDLERIPYVRCLMKETWRWRPPVALGHPHCTTRELNYNGYRIPKGARLHINAWAIGHDPERHEDPDRFWPERYADDPSTTMQSINAKDVSQRDHFAFGSGRRVCPGYHVAERSLAISIMRLLWAFDIKPSPGASRPLTPHSYWGNPPGNASVRMPVALTIRSEIERRIISREFEILNSNRVPLEHLA</sequence>
<dbReference type="Proteomes" id="UP001194746">
    <property type="component" value="Unassembled WGS sequence"/>
</dbReference>
<evidence type="ECO:0000313" key="9">
    <source>
        <dbReference type="EMBL" id="KAF9888125.1"/>
    </source>
</evidence>
<gene>
    <name evidence="9" type="ORF">FE257_009261</name>
</gene>
<reference evidence="9" key="1">
    <citation type="journal article" date="2019" name="Beilstein J. Org. Chem.">
        <title>Nanangenines: drimane sesquiterpenoids as the dominant metabolite cohort of a novel Australian fungus, Aspergillus nanangensis.</title>
        <authorList>
            <person name="Lacey H.J."/>
            <person name="Gilchrist C.L.M."/>
            <person name="Crombie A."/>
            <person name="Kalaitzis J.A."/>
            <person name="Vuong D."/>
            <person name="Rutledge P.J."/>
            <person name="Turner P."/>
            <person name="Pitt J.I."/>
            <person name="Lacey E."/>
            <person name="Chooi Y.H."/>
            <person name="Piggott A.M."/>
        </authorList>
    </citation>
    <scope>NUCLEOTIDE SEQUENCE</scope>
    <source>
        <strain evidence="9">MST-FP2251</strain>
    </source>
</reference>
<dbReference type="GO" id="GO:0016705">
    <property type="term" value="F:oxidoreductase activity, acting on paired donors, with incorporation or reduction of molecular oxygen"/>
    <property type="evidence" value="ECO:0007669"/>
    <property type="project" value="InterPro"/>
</dbReference>
<accession>A0AAD4CKD3</accession>
<dbReference type="InterPro" id="IPR050364">
    <property type="entry name" value="Cytochrome_P450_fung"/>
</dbReference>
<keyword evidence="3 7" id="KW-0479">Metal-binding</keyword>
<evidence type="ECO:0000256" key="8">
    <source>
        <dbReference type="RuleBase" id="RU000461"/>
    </source>
</evidence>